<keyword evidence="4" id="KW-1185">Reference proteome</keyword>
<dbReference type="EMBL" id="AZIL01000169">
    <property type="protein sequence ID" value="EWM29344.1"/>
    <property type="molecule type" value="Genomic_DNA"/>
</dbReference>
<reference evidence="3 4" key="1">
    <citation type="journal article" date="2014" name="Mol. Plant">
        <title>Chromosome Scale Genome Assembly and Transcriptome Profiling of Nannochloropsis gaditana in Nitrogen Depletion.</title>
        <authorList>
            <person name="Corteggiani Carpinelli E."/>
            <person name="Telatin A."/>
            <person name="Vitulo N."/>
            <person name="Forcato C."/>
            <person name="D'Angelo M."/>
            <person name="Schiavon R."/>
            <person name="Vezzi A."/>
            <person name="Giacometti G.M."/>
            <person name="Morosinotto T."/>
            <person name="Valle G."/>
        </authorList>
    </citation>
    <scope>NUCLEOTIDE SEQUENCE [LARGE SCALE GENOMIC DNA]</scope>
    <source>
        <strain evidence="3 4">B-31</strain>
    </source>
</reference>
<dbReference type="OrthoDB" id="1922282at2759"/>
<dbReference type="Pfam" id="PF09350">
    <property type="entry name" value="DJC28_CD"/>
    <property type="match status" value="1"/>
</dbReference>
<protein>
    <submittedName>
        <fullName evidence="3">DnaJ subfamily C member 28</fullName>
    </submittedName>
</protein>
<gene>
    <name evidence="3" type="ORF">Naga_100028g14</name>
</gene>
<evidence type="ECO:0000313" key="4">
    <source>
        <dbReference type="Proteomes" id="UP000019335"/>
    </source>
</evidence>
<accession>W7U8R2</accession>
<feature type="region of interest" description="Disordered" evidence="1">
    <location>
        <begin position="43"/>
        <end position="91"/>
    </location>
</feature>
<dbReference type="PANTHER" id="PTHR39158:SF1">
    <property type="entry name" value="DNAJ HOMOLOG SUBFAMILY C MEMBER 28"/>
    <property type="match status" value="1"/>
</dbReference>
<dbReference type="AlphaFoldDB" id="W7U8R2"/>
<comment type="caution">
    <text evidence="3">The sequence shown here is derived from an EMBL/GenBank/DDBJ whole genome shotgun (WGS) entry which is preliminary data.</text>
</comment>
<organism evidence="3 4">
    <name type="scientific">Nannochloropsis gaditana</name>
    <dbReference type="NCBI Taxonomy" id="72520"/>
    <lineage>
        <taxon>Eukaryota</taxon>
        <taxon>Sar</taxon>
        <taxon>Stramenopiles</taxon>
        <taxon>Ochrophyta</taxon>
        <taxon>Eustigmatophyceae</taxon>
        <taxon>Eustigmatales</taxon>
        <taxon>Monodopsidaceae</taxon>
        <taxon>Nannochloropsis</taxon>
    </lineage>
</organism>
<feature type="domain" description="DnaJ homologue subfamily C member 28 conserved" evidence="2">
    <location>
        <begin position="152"/>
        <end position="217"/>
    </location>
</feature>
<evidence type="ECO:0000256" key="1">
    <source>
        <dbReference type="SAM" id="MobiDB-lite"/>
    </source>
</evidence>
<name>W7U8R2_9STRA</name>
<dbReference type="Proteomes" id="UP000019335">
    <property type="component" value="Chromosome 3"/>
</dbReference>
<proteinExistence type="predicted"/>
<dbReference type="InterPro" id="IPR018961">
    <property type="entry name" value="DnaJ_homolog_subfam-C_membr-28"/>
</dbReference>
<evidence type="ECO:0000313" key="3">
    <source>
        <dbReference type="EMBL" id="EWM29344.1"/>
    </source>
</evidence>
<sequence length="401" mass="45358">MCLSKELIVCSRICSSTMRIRISPLGEQNLVARYITARHLTDAATHQPAALPSTQEKKGRNGDQNSSRRKRSRQTHASGVSGRQFLTHPGVPAGTMFAREEMAMKKRMMETKEGVQKHLAKRLGSADDVLEEQGEDAQNRIERGRRTGVASLVEERIQLSMIRGEFANLKRRGKLERERTPGLDRTTDIFMDVLKRNGVLPEWIQRQKRVQSMTRLLQRRLHVEYARACMDANPELESAARDVPFVRTPTYEAFSARVHGVRSIAEDCAVINSEILTYNLQVPALHLQRLKLDLQPLIAEAALQRPSSYQEARQLYRCADREGLLGVTALMEHRLDYFSDDGSMYQGGGGSNITTYWQDQNGLGRGKSGRKRRDEASQHISDLMMIPIDSLSRALARLFSI</sequence>
<dbReference type="PANTHER" id="PTHR39158">
    <property type="entry name" value="OS08G0560600 PROTEIN"/>
    <property type="match status" value="1"/>
</dbReference>
<evidence type="ECO:0000259" key="2">
    <source>
        <dbReference type="Pfam" id="PF09350"/>
    </source>
</evidence>
<dbReference type="InterPro" id="IPR052573">
    <property type="entry name" value="DnaJ_C_subfamily_28"/>
</dbReference>